<dbReference type="Gene3D" id="3.40.50.2300">
    <property type="match status" value="1"/>
</dbReference>
<evidence type="ECO:0000259" key="3">
    <source>
        <dbReference type="PROSITE" id="PS50887"/>
    </source>
</evidence>
<dbReference type="GO" id="GO:0052621">
    <property type="term" value="F:diguanylate cyclase activity"/>
    <property type="evidence" value="ECO:0007669"/>
    <property type="project" value="TreeGrafter"/>
</dbReference>
<dbReference type="InterPro" id="IPR029787">
    <property type="entry name" value="Nucleotide_cyclase"/>
</dbReference>
<dbReference type="InterPro" id="IPR000160">
    <property type="entry name" value="GGDEF_dom"/>
</dbReference>
<dbReference type="PANTHER" id="PTHR45138">
    <property type="entry name" value="REGULATORY COMPONENTS OF SENSORY TRANSDUCTION SYSTEM"/>
    <property type="match status" value="1"/>
</dbReference>
<dbReference type="FunFam" id="3.30.70.270:FF:000166">
    <property type="match status" value="1"/>
</dbReference>
<dbReference type="GO" id="GO:0000160">
    <property type="term" value="P:phosphorelay signal transduction system"/>
    <property type="evidence" value="ECO:0007669"/>
    <property type="project" value="InterPro"/>
</dbReference>
<dbReference type="InterPro" id="IPR011006">
    <property type="entry name" value="CheY-like_superfamily"/>
</dbReference>
<dbReference type="GO" id="GO:0043709">
    <property type="term" value="P:cell adhesion involved in single-species biofilm formation"/>
    <property type="evidence" value="ECO:0007669"/>
    <property type="project" value="TreeGrafter"/>
</dbReference>
<proteinExistence type="predicted"/>
<accession>Q5CBP3</accession>
<dbReference type="Pfam" id="PF00990">
    <property type="entry name" value="GGDEF"/>
    <property type="match status" value="1"/>
</dbReference>
<dbReference type="EMBL" id="AJ872268">
    <property type="protein sequence ID" value="CAI44260.1"/>
    <property type="molecule type" value="Genomic_DNA"/>
</dbReference>
<dbReference type="PANTHER" id="PTHR45138:SF24">
    <property type="entry name" value="DIGUANYLATE CYCLASE DGCC-RELATED"/>
    <property type="match status" value="1"/>
</dbReference>
<dbReference type="Pfam" id="PF00072">
    <property type="entry name" value="Response_reg"/>
    <property type="match status" value="1"/>
</dbReference>
<feature type="modified residue" description="4-aspartylphosphate" evidence="1">
    <location>
        <position position="83"/>
    </location>
</feature>
<dbReference type="SUPFAM" id="SSF55073">
    <property type="entry name" value="Nucleotide cyclase"/>
    <property type="match status" value="1"/>
</dbReference>
<feature type="domain" description="Response regulatory" evidence="2">
    <location>
        <begin position="32"/>
        <end position="150"/>
    </location>
</feature>
<dbReference type="PROSITE" id="PS50110">
    <property type="entry name" value="RESPONSE_REGULATORY"/>
    <property type="match status" value="1"/>
</dbReference>
<dbReference type="SMART" id="SM00448">
    <property type="entry name" value="REC"/>
    <property type="match status" value="1"/>
</dbReference>
<dbReference type="PROSITE" id="PS50887">
    <property type="entry name" value="GGDEF"/>
    <property type="match status" value="1"/>
</dbReference>
<dbReference type="NCBIfam" id="TIGR00254">
    <property type="entry name" value="GGDEF"/>
    <property type="match status" value="1"/>
</dbReference>
<evidence type="ECO:0000256" key="1">
    <source>
        <dbReference type="PROSITE-ProRule" id="PRU00169"/>
    </source>
</evidence>
<dbReference type="GO" id="GO:1902201">
    <property type="term" value="P:negative regulation of bacterial-type flagellum-dependent cell motility"/>
    <property type="evidence" value="ECO:0007669"/>
    <property type="project" value="TreeGrafter"/>
</dbReference>
<dbReference type="GO" id="GO:0005886">
    <property type="term" value="C:plasma membrane"/>
    <property type="evidence" value="ECO:0007669"/>
    <property type="project" value="TreeGrafter"/>
</dbReference>
<dbReference type="AlphaFoldDB" id="Q5CBP3"/>
<name>Q5CBP3_9THEM</name>
<dbReference type="InterPro" id="IPR050469">
    <property type="entry name" value="Diguanylate_Cyclase"/>
</dbReference>
<dbReference type="Gene3D" id="3.30.70.270">
    <property type="match status" value="1"/>
</dbReference>
<evidence type="ECO:0000313" key="4">
    <source>
        <dbReference type="EMBL" id="CAI44260.1"/>
    </source>
</evidence>
<sequence length="479" mass="54725">MIPLICRQFNSLFLLIIYYYENSGIGWRLMKKVLIVDDSKFWRLVVSDIVKNIKKDVEILLAEGGMDGLQKALNHRPDYFIIDYNMPDFSGLYLSVVLREMKAFKDSGIVILTASSDTINPFWAKKSGANLFINKGKKEEIEKELQVFLNTPYESLKNYESSESGNVFHIVEKRLKREILEKEILSYLKYSRDERYVISLLVMLFRNFSLFGSFRALLISTSEGRIYSFGKPVDKEVLRKFLISKLEKPTSPSFWSFHGVFGEGSISDDNISAVVKDDGTELGVVLFEDVENPFLLRNALEDSLSSLMVLFRNLNDFRDYVIASETDGLTGLFNKRAIMRFLEEVLRSGKNIAVAMMDIDDFKKINDTFGHPVGDEVLRAVANILRETVKSGKVGRYGGEEFMVVFETGERDAVVKTMNSIMENIRNFDWQKIFGSEKKVTLSGGVAFSKKESSPVELIEEADKKLYTAKRSGKDRYVI</sequence>
<dbReference type="CDD" id="cd01949">
    <property type="entry name" value="GGDEF"/>
    <property type="match status" value="1"/>
</dbReference>
<dbReference type="InterPro" id="IPR001789">
    <property type="entry name" value="Sig_transdc_resp-reg_receiver"/>
</dbReference>
<organism evidence="4">
    <name type="scientific">Thermotoga petrophila</name>
    <dbReference type="NCBI Taxonomy" id="93929"/>
    <lineage>
        <taxon>Bacteria</taxon>
        <taxon>Thermotogati</taxon>
        <taxon>Thermotogota</taxon>
        <taxon>Thermotogae</taxon>
        <taxon>Thermotogales</taxon>
        <taxon>Thermotogaceae</taxon>
        <taxon>Thermotoga</taxon>
    </lineage>
</organism>
<dbReference type="SMART" id="SM00267">
    <property type="entry name" value="GGDEF"/>
    <property type="match status" value="1"/>
</dbReference>
<dbReference type="SUPFAM" id="SSF52172">
    <property type="entry name" value="CheY-like"/>
    <property type="match status" value="1"/>
</dbReference>
<protein>
    <submittedName>
        <fullName evidence="4">Respons regulator</fullName>
    </submittedName>
</protein>
<gene>
    <name evidence="4" type="primary">rrp</name>
</gene>
<reference evidence="4" key="1">
    <citation type="journal article" date="2006" name="Genetics">
        <title>Recombination in Thermotoga: implications for species concepts and biogeography.</title>
        <authorList>
            <person name="Nesbo C.L."/>
            <person name="Dlutek M."/>
            <person name="Doolittle F.W."/>
        </authorList>
    </citation>
    <scope>NUCLEOTIDE SEQUENCE</scope>
    <source>
        <strain evidence="4">RKU10</strain>
    </source>
</reference>
<feature type="domain" description="GGDEF" evidence="3">
    <location>
        <begin position="350"/>
        <end position="479"/>
    </location>
</feature>
<dbReference type="InterPro" id="IPR043128">
    <property type="entry name" value="Rev_trsase/Diguanyl_cyclase"/>
</dbReference>
<dbReference type="CDD" id="cd00156">
    <property type="entry name" value="REC"/>
    <property type="match status" value="1"/>
</dbReference>
<evidence type="ECO:0000259" key="2">
    <source>
        <dbReference type="PROSITE" id="PS50110"/>
    </source>
</evidence>
<keyword evidence="1" id="KW-0597">Phosphoprotein</keyword>